<dbReference type="AlphaFoldDB" id="A0A3B7RBR6"/>
<evidence type="ECO:0000313" key="4">
    <source>
        <dbReference type="Proteomes" id="UP000262802"/>
    </source>
</evidence>
<dbReference type="InterPro" id="IPR025665">
    <property type="entry name" value="Beta-barrel_OMP_2"/>
</dbReference>
<feature type="chain" id="PRO_5017733785" evidence="1">
    <location>
        <begin position="21"/>
        <end position="207"/>
    </location>
</feature>
<dbReference type="RefSeq" id="WP_119445680.1">
    <property type="nucleotide sequence ID" value="NZ_CP032317.1"/>
</dbReference>
<dbReference type="OrthoDB" id="1160354at2"/>
<feature type="signal peptide" evidence="1">
    <location>
        <begin position="1"/>
        <end position="20"/>
    </location>
</feature>
<protein>
    <submittedName>
        <fullName evidence="3">PorT family protein</fullName>
    </submittedName>
</protein>
<evidence type="ECO:0000256" key="1">
    <source>
        <dbReference type="SAM" id="SignalP"/>
    </source>
</evidence>
<accession>A0A3B7RBR6</accession>
<gene>
    <name evidence="3" type="ORF">D3Y59_14430</name>
</gene>
<keyword evidence="4" id="KW-1185">Reference proteome</keyword>
<dbReference type="KEGG" id="hyh:D3Y59_14430"/>
<proteinExistence type="predicted"/>
<keyword evidence="1" id="KW-0732">Signal</keyword>
<name>A0A3B7RBR6_9BACT</name>
<feature type="domain" description="Outer membrane protein beta-barrel" evidence="2">
    <location>
        <begin position="20"/>
        <end position="179"/>
    </location>
</feature>
<organism evidence="3 4">
    <name type="scientific">Hymenobacter oligotrophus</name>
    <dbReference type="NCBI Taxonomy" id="2319843"/>
    <lineage>
        <taxon>Bacteria</taxon>
        <taxon>Pseudomonadati</taxon>
        <taxon>Bacteroidota</taxon>
        <taxon>Cytophagia</taxon>
        <taxon>Cytophagales</taxon>
        <taxon>Hymenobacteraceae</taxon>
        <taxon>Hymenobacter</taxon>
    </lineage>
</organism>
<sequence length="207" mass="22164">MKRTALILLGGLLVAGSAHAQLGVKAGLNAAVLDGDNLSARTKFKTTHHVGVFYETKILGPVSIQPELQYSLQGGSFKSAVTNFDTKLHYLYAPLVAKVRIARAYVEAGPQFGFLLKAREEGEVVVGEDENGAAVVASRARDAWSRYEKTDMSLCVGAGFKLIGGLSVGARFVAGLSDVNDANRITGLNDERLRNRVVQGFVAFQLP</sequence>
<reference evidence="3 4" key="1">
    <citation type="submission" date="2018-09" db="EMBL/GenBank/DDBJ databases">
        <title>Hymenobacter medium sp. nov., isolated from R2A medium.</title>
        <authorList>
            <person name="Yingchao G."/>
        </authorList>
    </citation>
    <scope>NUCLEOTIDE SEQUENCE [LARGE SCALE GENOMIC DNA]</scope>
    <source>
        <strain evidence="4">sh-6</strain>
    </source>
</reference>
<evidence type="ECO:0000313" key="3">
    <source>
        <dbReference type="EMBL" id="AYA38129.1"/>
    </source>
</evidence>
<dbReference type="EMBL" id="CP032317">
    <property type="protein sequence ID" value="AYA38129.1"/>
    <property type="molecule type" value="Genomic_DNA"/>
</dbReference>
<evidence type="ECO:0000259" key="2">
    <source>
        <dbReference type="Pfam" id="PF13568"/>
    </source>
</evidence>
<dbReference type="Pfam" id="PF13568">
    <property type="entry name" value="OMP_b-brl_2"/>
    <property type="match status" value="1"/>
</dbReference>
<dbReference type="Proteomes" id="UP000262802">
    <property type="component" value="Chromosome"/>
</dbReference>